<evidence type="ECO:0000256" key="1">
    <source>
        <dbReference type="SAM" id="MobiDB-lite"/>
    </source>
</evidence>
<evidence type="ECO:0000313" key="3">
    <source>
        <dbReference type="Proteomes" id="UP000233469"/>
    </source>
</evidence>
<reference evidence="2 3" key="1">
    <citation type="submission" date="2016-04" db="EMBL/GenBank/DDBJ databases">
        <title>Genome analyses suggest a sexual origin of heterokaryosis in a supposedly ancient asexual fungus.</title>
        <authorList>
            <person name="Ropars J."/>
            <person name="Sedzielewska K."/>
            <person name="Noel J."/>
            <person name="Charron P."/>
            <person name="Farinelli L."/>
            <person name="Marton T."/>
            <person name="Kruger M."/>
            <person name="Pelin A."/>
            <person name="Brachmann A."/>
            <person name="Corradi N."/>
        </authorList>
    </citation>
    <scope>NUCLEOTIDE SEQUENCE [LARGE SCALE GENOMIC DNA]</scope>
    <source>
        <strain evidence="2 3">C2</strain>
    </source>
</reference>
<sequence length="119" mass="13700">MTERQKNDRYTAKDGKSSRLNGHMREDRFFSFDLDGSNVNKCRQTVVLFKETQKANVMQVFVNGQGDYRECTFREDGRSTAGPSQFFGGKRSFREDGRFTAGSSQFCGDCLNVLREREK</sequence>
<proteinExistence type="predicted"/>
<dbReference type="AlphaFoldDB" id="A0A2N1N9K3"/>
<dbReference type="VEuPathDB" id="FungiDB:RhiirFUN_003838"/>
<dbReference type="EMBL" id="LLXL01000597">
    <property type="protein sequence ID" value="PKK70607.1"/>
    <property type="molecule type" value="Genomic_DNA"/>
</dbReference>
<comment type="caution">
    <text evidence="2">The sequence shown here is derived from an EMBL/GenBank/DDBJ whole genome shotgun (WGS) entry which is preliminary data.</text>
</comment>
<feature type="region of interest" description="Disordered" evidence="1">
    <location>
        <begin position="1"/>
        <end position="20"/>
    </location>
</feature>
<gene>
    <name evidence="2" type="ORF">RhiirC2_711768</name>
</gene>
<dbReference type="Proteomes" id="UP000233469">
    <property type="component" value="Unassembled WGS sequence"/>
</dbReference>
<evidence type="ECO:0000313" key="2">
    <source>
        <dbReference type="EMBL" id="PKK70607.1"/>
    </source>
</evidence>
<organism evidence="2 3">
    <name type="scientific">Rhizophagus irregularis</name>
    <dbReference type="NCBI Taxonomy" id="588596"/>
    <lineage>
        <taxon>Eukaryota</taxon>
        <taxon>Fungi</taxon>
        <taxon>Fungi incertae sedis</taxon>
        <taxon>Mucoromycota</taxon>
        <taxon>Glomeromycotina</taxon>
        <taxon>Glomeromycetes</taxon>
        <taxon>Glomerales</taxon>
        <taxon>Glomeraceae</taxon>
        <taxon>Rhizophagus</taxon>
    </lineage>
</organism>
<accession>A0A2N1N9K3</accession>
<reference evidence="2 3" key="2">
    <citation type="submission" date="2017-10" db="EMBL/GenBank/DDBJ databases">
        <title>Extensive intraspecific genome diversity in a model arbuscular mycorrhizal fungus.</title>
        <authorList>
            <person name="Chen E.C.H."/>
            <person name="Morin E."/>
            <person name="Baudet D."/>
            <person name="Noel J."/>
            <person name="Ndikumana S."/>
            <person name="Charron P."/>
            <person name="St-Onge C."/>
            <person name="Giorgi J."/>
            <person name="Grigoriev I.V."/>
            <person name="Roux C."/>
            <person name="Martin F.M."/>
            <person name="Corradi N."/>
        </authorList>
    </citation>
    <scope>NUCLEOTIDE SEQUENCE [LARGE SCALE GENOMIC DNA]</scope>
    <source>
        <strain evidence="2 3">C2</strain>
    </source>
</reference>
<name>A0A2N1N9K3_9GLOM</name>
<protein>
    <submittedName>
        <fullName evidence="2">Uncharacterized protein</fullName>
    </submittedName>
</protein>